<evidence type="ECO:0000256" key="1">
    <source>
        <dbReference type="SAM" id="MobiDB-lite"/>
    </source>
</evidence>
<sequence>MQLIVLAAFSVARLTLLSPSGTIFFNINIKLHEPQIYSPARRYSSSNSESSESTPQSQNDERIGLKSSQMLSGRANAAGIDGEIASVTSMASPSSLKCNRLRARFKLARRCGTSFGVPQPAFRAARTSSDVGRGSDPLHALASSARSFARACGLRSAPYHCWACSA</sequence>
<protein>
    <recommendedName>
        <fullName evidence="5">Secreted protein</fullName>
    </recommendedName>
</protein>
<name>A0AAD6USK4_9AGAR</name>
<dbReference type="AlphaFoldDB" id="A0AAD6USK4"/>
<feature type="non-terminal residue" evidence="3">
    <location>
        <position position="166"/>
    </location>
</feature>
<evidence type="ECO:0000313" key="4">
    <source>
        <dbReference type="Proteomes" id="UP001219525"/>
    </source>
</evidence>
<dbReference type="Proteomes" id="UP001219525">
    <property type="component" value="Unassembled WGS sequence"/>
</dbReference>
<feature type="signal peptide" evidence="2">
    <location>
        <begin position="1"/>
        <end position="17"/>
    </location>
</feature>
<evidence type="ECO:0000256" key="2">
    <source>
        <dbReference type="SAM" id="SignalP"/>
    </source>
</evidence>
<gene>
    <name evidence="3" type="ORF">GGX14DRAFT_481765</name>
</gene>
<comment type="caution">
    <text evidence="3">The sequence shown here is derived from an EMBL/GenBank/DDBJ whole genome shotgun (WGS) entry which is preliminary data.</text>
</comment>
<dbReference type="EMBL" id="JARJCW010000136">
    <property type="protein sequence ID" value="KAJ7191214.1"/>
    <property type="molecule type" value="Genomic_DNA"/>
</dbReference>
<organism evidence="3 4">
    <name type="scientific">Mycena pura</name>
    <dbReference type="NCBI Taxonomy" id="153505"/>
    <lineage>
        <taxon>Eukaryota</taxon>
        <taxon>Fungi</taxon>
        <taxon>Dikarya</taxon>
        <taxon>Basidiomycota</taxon>
        <taxon>Agaricomycotina</taxon>
        <taxon>Agaricomycetes</taxon>
        <taxon>Agaricomycetidae</taxon>
        <taxon>Agaricales</taxon>
        <taxon>Marasmiineae</taxon>
        <taxon>Mycenaceae</taxon>
        <taxon>Mycena</taxon>
    </lineage>
</organism>
<evidence type="ECO:0000313" key="3">
    <source>
        <dbReference type="EMBL" id="KAJ7191214.1"/>
    </source>
</evidence>
<reference evidence="3" key="1">
    <citation type="submission" date="2023-03" db="EMBL/GenBank/DDBJ databases">
        <title>Massive genome expansion in bonnet fungi (Mycena s.s.) driven by repeated elements and novel gene families across ecological guilds.</title>
        <authorList>
            <consortium name="Lawrence Berkeley National Laboratory"/>
            <person name="Harder C.B."/>
            <person name="Miyauchi S."/>
            <person name="Viragh M."/>
            <person name="Kuo A."/>
            <person name="Thoen E."/>
            <person name="Andreopoulos B."/>
            <person name="Lu D."/>
            <person name="Skrede I."/>
            <person name="Drula E."/>
            <person name="Henrissat B."/>
            <person name="Morin E."/>
            <person name="Kohler A."/>
            <person name="Barry K."/>
            <person name="LaButti K."/>
            <person name="Morin E."/>
            <person name="Salamov A."/>
            <person name="Lipzen A."/>
            <person name="Mereny Z."/>
            <person name="Hegedus B."/>
            <person name="Baldrian P."/>
            <person name="Stursova M."/>
            <person name="Weitz H."/>
            <person name="Taylor A."/>
            <person name="Grigoriev I.V."/>
            <person name="Nagy L.G."/>
            <person name="Martin F."/>
            <person name="Kauserud H."/>
        </authorList>
    </citation>
    <scope>NUCLEOTIDE SEQUENCE</scope>
    <source>
        <strain evidence="3">9144</strain>
    </source>
</reference>
<accession>A0AAD6USK4</accession>
<feature type="compositionally biased region" description="Low complexity" evidence="1">
    <location>
        <begin position="40"/>
        <end position="58"/>
    </location>
</feature>
<feature type="chain" id="PRO_5042171023" description="Secreted protein" evidence="2">
    <location>
        <begin position="18"/>
        <end position="166"/>
    </location>
</feature>
<keyword evidence="2" id="KW-0732">Signal</keyword>
<feature type="region of interest" description="Disordered" evidence="1">
    <location>
        <begin position="40"/>
        <end position="68"/>
    </location>
</feature>
<proteinExistence type="predicted"/>
<keyword evidence="4" id="KW-1185">Reference proteome</keyword>
<evidence type="ECO:0008006" key="5">
    <source>
        <dbReference type="Google" id="ProtNLM"/>
    </source>
</evidence>